<dbReference type="InterPro" id="IPR036423">
    <property type="entry name" value="SOD-like_Cu/Zn_dom_sf"/>
</dbReference>
<dbReference type="PANTHER" id="PTHR20910:SF1">
    <property type="entry name" value="SUPEROXIDE DISMUTASE COPPER_ZINC BINDING DOMAIN-CONTAINING PROTEIN"/>
    <property type="match status" value="1"/>
</dbReference>
<evidence type="ECO:0000259" key="1">
    <source>
        <dbReference type="Pfam" id="PF00080"/>
    </source>
</evidence>
<dbReference type="AlphaFoldDB" id="A0A8C4RYN5"/>
<evidence type="ECO:0000313" key="3">
    <source>
        <dbReference type="Proteomes" id="UP000694620"/>
    </source>
</evidence>
<dbReference type="InterPro" id="IPR053257">
    <property type="entry name" value="Cu-only_SOD"/>
</dbReference>
<protein>
    <recommendedName>
        <fullName evidence="1">Superoxide dismutase copper/zinc binding domain-containing protein</fullName>
    </recommendedName>
</protein>
<dbReference type="PANTHER" id="PTHR20910">
    <property type="entry name" value="AGAP001623-PA"/>
    <property type="match status" value="1"/>
</dbReference>
<dbReference type="GO" id="GO:0046872">
    <property type="term" value="F:metal ion binding"/>
    <property type="evidence" value="ECO:0007669"/>
    <property type="project" value="InterPro"/>
</dbReference>
<dbReference type="Proteomes" id="UP000694620">
    <property type="component" value="Chromosome 2"/>
</dbReference>
<keyword evidence="3" id="KW-1185">Reference proteome</keyword>
<dbReference type="Gene3D" id="2.60.40.200">
    <property type="entry name" value="Superoxide dismutase, copper/zinc binding domain"/>
    <property type="match status" value="1"/>
</dbReference>
<name>A0A8C4RYN5_ERPCA</name>
<dbReference type="GO" id="GO:0006801">
    <property type="term" value="P:superoxide metabolic process"/>
    <property type="evidence" value="ECO:0007669"/>
    <property type="project" value="InterPro"/>
</dbReference>
<reference evidence="2" key="1">
    <citation type="submission" date="2021-06" db="EMBL/GenBank/DDBJ databases">
        <authorList>
            <consortium name="Wellcome Sanger Institute Data Sharing"/>
        </authorList>
    </citation>
    <scope>NUCLEOTIDE SEQUENCE [LARGE SCALE GENOMIC DNA]</scope>
</reference>
<proteinExistence type="predicted"/>
<dbReference type="GeneTree" id="ENSGT01030000239910"/>
<accession>A0A8C4RYN5</accession>
<dbReference type="SUPFAM" id="SSF49329">
    <property type="entry name" value="Cu,Zn superoxide dismutase-like"/>
    <property type="match status" value="1"/>
</dbReference>
<reference evidence="2" key="2">
    <citation type="submission" date="2025-08" db="UniProtKB">
        <authorList>
            <consortium name="Ensembl"/>
        </authorList>
    </citation>
    <scope>IDENTIFICATION</scope>
</reference>
<organism evidence="2 3">
    <name type="scientific">Erpetoichthys calabaricus</name>
    <name type="common">Rope fish</name>
    <name type="synonym">Calamoichthys calabaricus</name>
    <dbReference type="NCBI Taxonomy" id="27687"/>
    <lineage>
        <taxon>Eukaryota</taxon>
        <taxon>Metazoa</taxon>
        <taxon>Chordata</taxon>
        <taxon>Craniata</taxon>
        <taxon>Vertebrata</taxon>
        <taxon>Euteleostomi</taxon>
        <taxon>Actinopterygii</taxon>
        <taxon>Polypteriformes</taxon>
        <taxon>Polypteridae</taxon>
        <taxon>Erpetoichthys</taxon>
    </lineage>
</organism>
<dbReference type="Pfam" id="PF00080">
    <property type="entry name" value="Sod_Cu"/>
    <property type="match status" value="1"/>
</dbReference>
<dbReference type="Ensembl" id="ENSECRT00000009814.1">
    <property type="protein sequence ID" value="ENSECRP00000009651.1"/>
    <property type="gene ID" value="ENSECRG00000006471.1"/>
</dbReference>
<feature type="domain" description="Superoxide dismutase copper/zinc binding" evidence="1">
    <location>
        <begin position="26"/>
        <end position="138"/>
    </location>
</feature>
<evidence type="ECO:0000313" key="2">
    <source>
        <dbReference type="Ensembl" id="ENSECRP00000009651.1"/>
    </source>
</evidence>
<reference evidence="2" key="3">
    <citation type="submission" date="2025-09" db="UniProtKB">
        <authorList>
            <consortium name="Ensembl"/>
        </authorList>
    </citation>
    <scope>IDENTIFICATION</scope>
</reference>
<dbReference type="InterPro" id="IPR001424">
    <property type="entry name" value="SOD_Cu_Zn_dom"/>
</dbReference>
<sequence>CNVWPLCSSLKLEPKEVTAVINMKGIKGTIIFSQTSPFESTELKVSLSNLRNSVGPYHVHQFPVPPKKSSNEDICSNDNSFSYPTGPGATHDRYEIGDLSGKHGSLKDKDWFSSVYIDWNLPLFGRNSIVGRSVVIHLPNGTRLACGSIAKSLFL</sequence>